<protein>
    <submittedName>
        <fullName evidence="2">Uncharacterized protein</fullName>
    </submittedName>
</protein>
<gene>
    <name evidence="2" type="ORF">BOKJ2_LOCUS10142</name>
</gene>
<keyword evidence="1" id="KW-1133">Transmembrane helix</keyword>
<keyword evidence="3" id="KW-1185">Reference proteome</keyword>
<dbReference type="OrthoDB" id="10478585at2759"/>
<evidence type="ECO:0000313" key="3">
    <source>
        <dbReference type="Proteomes" id="UP000614601"/>
    </source>
</evidence>
<dbReference type="Proteomes" id="UP000783686">
    <property type="component" value="Unassembled WGS sequence"/>
</dbReference>
<accession>A0A811L8A3</accession>
<reference evidence="2" key="1">
    <citation type="submission" date="2020-09" db="EMBL/GenBank/DDBJ databases">
        <authorList>
            <person name="Kikuchi T."/>
        </authorList>
    </citation>
    <scope>NUCLEOTIDE SEQUENCE</scope>
    <source>
        <strain evidence="2">SH1</strain>
    </source>
</reference>
<dbReference type="EMBL" id="CAJFDH010000005">
    <property type="protein sequence ID" value="CAD5223372.1"/>
    <property type="molecule type" value="Genomic_DNA"/>
</dbReference>
<sequence>MIRTKMASKLNCRQCFEYLRRFLISRVGILFTFTIGLCLVVYIIVGVFFPDPRHRFPLASIKEVRKYLDVPPTFKSYVRKRLNYDFTLLEYQYSHPLEYECKIPVVKKNDASPPSISSFLNCREPLVRQSDYGDLFVQPADIKNGRPEFRCFYSDLSDNKTEKYQLREGRQKIQKSLIQVDCYDRQNATMFSEKFLSLPSINEVSNVSNSRFSNQGSKNYSFALLNLNGLSKLDVIFKMPQTVDVLEKFNTHLFNGFHMATPSISVTELVKGFKSLLQNLKDSKAPTLLNSMIEEGSQNVLKQFSHQFMIPKTETPVKTGNCENPDYEKHLDLFKRFLSKYASIPTFSFTNLDLTNTTDLSTFDFRLADVLDKAYLNGAFENTILVLLGQKSIENGNEQPFLGVSLPDSYFASNPEMYSIYRTNKNALVTVDDVYNTVNSIVDKEGFESDSKVTLLQRIGINRTCEEMGIVDDQCHCLVQDGYVIDDELKSRIRPVVTNYILNTLSKLKCKVTHSNPIVRDIFDYTTPEKSYKAKTDVTVTYSNAKSSKIEVQIMLNSRFEIVNKGFTVFSDTKCGVKTLDEVCHCESRHLVH</sequence>
<dbReference type="PANTHER" id="PTHR10974">
    <property type="entry name" value="FI08016P-RELATED"/>
    <property type="match status" value="1"/>
</dbReference>
<dbReference type="Pfam" id="PF02995">
    <property type="entry name" value="DUF229"/>
    <property type="match status" value="1"/>
</dbReference>
<evidence type="ECO:0000256" key="1">
    <source>
        <dbReference type="SAM" id="Phobius"/>
    </source>
</evidence>
<proteinExistence type="predicted"/>
<feature type="transmembrane region" description="Helical" evidence="1">
    <location>
        <begin position="27"/>
        <end position="49"/>
    </location>
</feature>
<dbReference type="Proteomes" id="UP000614601">
    <property type="component" value="Unassembled WGS sequence"/>
</dbReference>
<keyword evidence="1" id="KW-0812">Transmembrane</keyword>
<dbReference type="PANTHER" id="PTHR10974:SF1">
    <property type="entry name" value="FI08016P-RELATED"/>
    <property type="match status" value="1"/>
</dbReference>
<dbReference type="InterPro" id="IPR004245">
    <property type="entry name" value="DUF229"/>
</dbReference>
<name>A0A811L8A3_9BILA</name>
<keyword evidence="1" id="KW-0472">Membrane</keyword>
<dbReference type="AlphaFoldDB" id="A0A811L8A3"/>
<comment type="caution">
    <text evidence="2">The sequence shown here is derived from an EMBL/GenBank/DDBJ whole genome shotgun (WGS) entry which is preliminary data.</text>
</comment>
<dbReference type="EMBL" id="CAJFCW020000005">
    <property type="protein sequence ID" value="CAG9117666.1"/>
    <property type="molecule type" value="Genomic_DNA"/>
</dbReference>
<organism evidence="2 3">
    <name type="scientific">Bursaphelenchus okinawaensis</name>
    <dbReference type="NCBI Taxonomy" id="465554"/>
    <lineage>
        <taxon>Eukaryota</taxon>
        <taxon>Metazoa</taxon>
        <taxon>Ecdysozoa</taxon>
        <taxon>Nematoda</taxon>
        <taxon>Chromadorea</taxon>
        <taxon>Rhabditida</taxon>
        <taxon>Tylenchina</taxon>
        <taxon>Tylenchomorpha</taxon>
        <taxon>Aphelenchoidea</taxon>
        <taxon>Aphelenchoididae</taxon>
        <taxon>Bursaphelenchus</taxon>
    </lineage>
</organism>
<dbReference type="GO" id="GO:0005615">
    <property type="term" value="C:extracellular space"/>
    <property type="evidence" value="ECO:0007669"/>
    <property type="project" value="TreeGrafter"/>
</dbReference>
<evidence type="ECO:0000313" key="2">
    <source>
        <dbReference type="EMBL" id="CAD5223372.1"/>
    </source>
</evidence>